<dbReference type="RefSeq" id="XP_044382780.1">
    <property type="nucleotide sequence ID" value="XM_044526845.1"/>
</dbReference>
<dbReference type="GO" id="GO:0004630">
    <property type="term" value="F:phospholipase D activity"/>
    <property type="evidence" value="ECO:0000318"/>
    <property type="project" value="GO_Central"/>
</dbReference>
<evidence type="ECO:0000313" key="15">
    <source>
        <dbReference type="Proteomes" id="UP000019116"/>
    </source>
</evidence>
<dbReference type="Gramene" id="TraesCS1B03G0095300.1">
    <property type="protein sequence ID" value="TraesCS1B03G0095300.1.CDS"/>
    <property type="gene ID" value="TraesCS1B03G0095300"/>
</dbReference>
<feature type="domain" description="PLD phosphodiesterase" evidence="13">
    <location>
        <begin position="673"/>
        <end position="700"/>
    </location>
</feature>
<keyword evidence="5" id="KW-0479">Metal-binding</keyword>
<dbReference type="OMA" id="NTMFTHH"/>
<evidence type="ECO:0000256" key="5">
    <source>
        <dbReference type="ARBA" id="ARBA00022723"/>
    </source>
</evidence>
<dbReference type="PANTHER" id="PTHR18896">
    <property type="entry name" value="PHOSPHOLIPASE D"/>
    <property type="match status" value="1"/>
</dbReference>
<keyword evidence="10" id="KW-0443">Lipid metabolism</keyword>
<dbReference type="Gramene" id="TraesCS1B02G050400.1">
    <property type="protein sequence ID" value="TraesCS1B02G050400.1"/>
    <property type="gene ID" value="TraesCS1B02G050400"/>
</dbReference>
<dbReference type="InterPro" id="IPR015679">
    <property type="entry name" value="PLipase_D_fam"/>
</dbReference>
<dbReference type="SMART" id="SM00155">
    <property type="entry name" value="PLDc"/>
    <property type="match status" value="2"/>
</dbReference>
<evidence type="ECO:0000259" key="13">
    <source>
        <dbReference type="PROSITE" id="PS50035"/>
    </source>
</evidence>
<evidence type="ECO:0000259" key="12">
    <source>
        <dbReference type="PROSITE" id="PS50004"/>
    </source>
</evidence>
<comment type="function">
    <text evidence="11">Hydrolyzes glycerol-phospholipids at the terminal phosphodiesteric bond.</text>
</comment>
<dbReference type="InterPro" id="IPR024632">
    <property type="entry name" value="PLipase_D_C"/>
</dbReference>
<evidence type="ECO:0000256" key="9">
    <source>
        <dbReference type="ARBA" id="ARBA00022963"/>
    </source>
</evidence>
<protein>
    <recommendedName>
        <fullName evidence="4 11">Phospholipase D</fullName>
        <ecNumber evidence="4 11">3.1.4.4</ecNumber>
    </recommendedName>
</protein>
<dbReference type="PaxDb" id="4565-Traes_1BS_9FAA5E026.1"/>
<accession>A0A3B5YR57</accession>
<dbReference type="InterPro" id="IPR011402">
    <property type="entry name" value="PLipase_D_pln"/>
</dbReference>
<reference evidence="14" key="1">
    <citation type="submission" date="2018-08" db="EMBL/GenBank/DDBJ databases">
        <authorList>
            <person name="Rossello M."/>
        </authorList>
    </citation>
    <scope>NUCLEOTIDE SEQUENCE [LARGE SCALE GENOMIC DNA]</scope>
    <source>
        <strain evidence="14">cv. Chinese Spring</strain>
    </source>
</reference>
<dbReference type="PANTHER" id="PTHR18896:SF59">
    <property type="entry name" value="PHOSPHOLIPASE D ALPHA 2"/>
    <property type="match status" value="1"/>
</dbReference>
<evidence type="ECO:0000256" key="6">
    <source>
        <dbReference type="ARBA" id="ARBA00022737"/>
    </source>
</evidence>
<dbReference type="OrthoDB" id="583499at2759"/>
<gene>
    <name evidence="14" type="primary">LOC123104906</name>
</gene>
<dbReference type="SMR" id="A0A3B5YR57"/>
<dbReference type="PROSITE" id="PS50004">
    <property type="entry name" value="C2"/>
    <property type="match status" value="1"/>
</dbReference>
<evidence type="ECO:0000256" key="1">
    <source>
        <dbReference type="ARBA" id="ARBA00000798"/>
    </source>
</evidence>
<feature type="domain" description="C2" evidence="12">
    <location>
        <begin position="1"/>
        <end position="134"/>
    </location>
</feature>
<dbReference type="InterPro" id="IPR001736">
    <property type="entry name" value="PLipase_D/transphosphatidylase"/>
</dbReference>
<dbReference type="Gene3D" id="3.30.870.10">
    <property type="entry name" value="Endonuclease Chain A"/>
    <property type="match status" value="2"/>
</dbReference>
<dbReference type="GeneID" id="123104906"/>
<dbReference type="InterPro" id="IPR000008">
    <property type="entry name" value="C2_dom"/>
</dbReference>
<evidence type="ECO:0000256" key="11">
    <source>
        <dbReference type="PIRNR" id="PIRNR036470"/>
    </source>
</evidence>
<dbReference type="AlphaFoldDB" id="A0A3B5YR57"/>
<evidence type="ECO:0000256" key="8">
    <source>
        <dbReference type="ARBA" id="ARBA00022837"/>
    </source>
</evidence>
<dbReference type="Pfam" id="PF12357">
    <property type="entry name" value="PLD_C"/>
    <property type="match status" value="1"/>
</dbReference>
<comment type="similarity">
    <text evidence="3 11">Belongs to the phospholipase D family. C2-PLD subfamily.</text>
</comment>
<dbReference type="InterPro" id="IPR035892">
    <property type="entry name" value="C2_domain_sf"/>
</dbReference>
<evidence type="ECO:0000256" key="3">
    <source>
        <dbReference type="ARBA" id="ARBA00010683"/>
    </source>
</evidence>
<dbReference type="EnsemblPlants" id="TraesCS1B02G050400.1">
    <property type="protein sequence ID" value="TraesCS1B02G050400.1"/>
    <property type="gene ID" value="TraesCS1B02G050400"/>
</dbReference>
<dbReference type="Gramene" id="TraesCAD_scaffold_053194_01G000200.1">
    <property type="protein sequence ID" value="TraesCAD_scaffold_053194_01G000200.1"/>
    <property type="gene ID" value="TraesCAD_scaffold_053194_01G000200"/>
</dbReference>
<evidence type="ECO:0000256" key="4">
    <source>
        <dbReference type="ARBA" id="ARBA00012027"/>
    </source>
</evidence>
<keyword evidence="6" id="KW-0677">Repeat</keyword>
<keyword evidence="8 11" id="KW-0106">Calcium</keyword>
<dbReference type="Gene3D" id="2.60.40.150">
    <property type="entry name" value="C2 domain"/>
    <property type="match status" value="1"/>
</dbReference>
<dbReference type="Gramene" id="TraesCLE_scaffold_026996_01G000200.1">
    <property type="protein sequence ID" value="TraesCLE_scaffold_026996_01G000200.1"/>
    <property type="gene ID" value="TraesCLE_scaffold_026996_01G000200"/>
</dbReference>
<dbReference type="Gramene" id="TraesJAG1B03G00195800.1">
    <property type="protein sequence ID" value="TraesJAG1B03G00195800.1"/>
    <property type="gene ID" value="TraesJAG1B03G00195800"/>
</dbReference>
<dbReference type="GO" id="GO:0009395">
    <property type="term" value="P:phospholipid catabolic process"/>
    <property type="evidence" value="ECO:0000318"/>
    <property type="project" value="GO_Central"/>
</dbReference>
<dbReference type="GO" id="GO:0005509">
    <property type="term" value="F:calcium ion binding"/>
    <property type="evidence" value="ECO:0007669"/>
    <property type="project" value="InterPro"/>
</dbReference>
<dbReference type="PROSITE" id="PS50035">
    <property type="entry name" value="PLD"/>
    <property type="match status" value="1"/>
</dbReference>
<dbReference type="SUPFAM" id="SSF56024">
    <property type="entry name" value="Phospholipase D/nuclease"/>
    <property type="match status" value="2"/>
</dbReference>
<evidence type="ECO:0000256" key="2">
    <source>
        <dbReference type="ARBA" id="ARBA00001913"/>
    </source>
</evidence>
<dbReference type="Proteomes" id="UP000019116">
    <property type="component" value="Chromosome 1B"/>
</dbReference>
<dbReference type="PIRSF" id="PIRSF036470">
    <property type="entry name" value="PLD_plant"/>
    <property type="match status" value="1"/>
</dbReference>
<evidence type="ECO:0000313" key="14">
    <source>
        <dbReference type="EnsemblPlants" id="TraesCS1B02G050400.1"/>
    </source>
</evidence>
<dbReference type="STRING" id="4565.A0A3B5YR57"/>
<reference evidence="14" key="2">
    <citation type="submission" date="2018-10" db="UniProtKB">
        <authorList>
            <consortium name="EnsemblPlants"/>
        </authorList>
    </citation>
    <scope>IDENTIFICATION</scope>
</reference>
<evidence type="ECO:0000256" key="10">
    <source>
        <dbReference type="ARBA" id="ARBA00023098"/>
    </source>
</evidence>
<dbReference type="SUPFAM" id="SSF49562">
    <property type="entry name" value="C2 domain (Calcium/lipid-binding domain, CaLB)"/>
    <property type="match status" value="1"/>
</dbReference>
<organism evidence="14">
    <name type="scientific">Triticum aestivum</name>
    <name type="common">Wheat</name>
    <dbReference type="NCBI Taxonomy" id="4565"/>
    <lineage>
        <taxon>Eukaryota</taxon>
        <taxon>Viridiplantae</taxon>
        <taxon>Streptophyta</taxon>
        <taxon>Embryophyta</taxon>
        <taxon>Tracheophyta</taxon>
        <taxon>Spermatophyta</taxon>
        <taxon>Magnoliopsida</taxon>
        <taxon>Liliopsida</taxon>
        <taxon>Poales</taxon>
        <taxon>Poaceae</taxon>
        <taxon>BOP clade</taxon>
        <taxon>Pooideae</taxon>
        <taxon>Triticodae</taxon>
        <taxon>Triticeae</taxon>
        <taxon>Triticinae</taxon>
        <taxon>Triticum</taxon>
    </lineage>
</organism>
<dbReference type="GO" id="GO:0005886">
    <property type="term" value="C:plasma membrane"/>
    <property type="evidence" value="ECO:0000318"/>
    <property type="project" value="GO_Central"/>
</dbReference>
<proteinExistence type="inferred from homology"/>
<dbReference type="Gramene" id="TraesJUL1B03G00193640.1">
    <property type="protein sequence ID" value="TraesJUL1B03G00193640.1"/>
    <property type="gene ID" value="TraesJUL1B03G00193640"/>
</dbReference>
<dbReference type="GO" id="GO:0046470">
    <property type="term" value="P:phosphatidylcholine metabolic process"/>
    <property type="evidence" value="ECO:0007669"/>
    <property type="project" value="InterPro"/>
</dbReference>
<comment type="catalytic activity">
    <reaction evidence="1 11">
        <text>a 1,2-diacyl-sn-glycero-3-phosphocholine + H2O = a 1,2-diacyl-sn-glycero-3-phosphate + choline + H(+)</text>
        <dbReference type="Rhea" id="RHEA:14445"/>
        <dbReference type="ChEBI" id="CHEBI:15354"/>
        <dbReference type="ChEBI" id="CHEBI:15377"/>
        <dbReference type="ChEBI" id="CHEBI:15378"/>
        <dbReference type="ChEBI" id="CHEBI:57643"/>
        <dbReference type="ChEBI" id="CHEBI:58608"/>
        <dbReference type="EC" id="3.1.4.4"/>
    </reaction>
</comment>
<comment type="cofactor">
    <cofactor evidence="2 11">
        <name>Ca(2+)</name>
        <dbReference type="ChEBI" id="CHEBI:29108"/>
    </cofactor>
</comment>
<keyword evidence="9 11" id="KW-0442">Lipid degradation</keyword>
<dbReference type="EC" id="3.1.4.4" evidence="4 11"/>
<dbReference type="Gramene" id="TraesWEE_scaffold_059968_01G000200.1">
    <property type="protein sequence ID" value="TraesWEE_scaffold_059968_01G000200.1"/>
    <property type="gene ID" value="TraesWEE_scaffold_059968_01G000200"/>
</dbReference>
<keyword evidence="15" id="KW-1185">Reference proteome</keyword>
<dbReference type="Gramene" id="TraesKAR1B01G0022340.1">
    <property type="protein sequence ID" value="cds.TraesKAR1B01G0022340.1"/>
    <property type="gene ID" value="TraesKAR1B01G0022340"/>
</dbReference>
<evidence type="ECO:0000256" key="7">
    <source>
        <dbReference type="ARBA" id="ARBA00022801"/>
    </source>
</evidence>
<dbReference type="Gramene" id="TraesLDM1B03G00195040.1">
    <property type="protein sequence ID" value="TraesLDM1B03G00195040.1"/>
    <property type="gene ID" value="TraesLDM1B03G00195040"/>
</dbReference>
<dbReference type="Pfam" id="PF00614">
    <property type="entry name" value="PLDc"/>
    <property type="match status" value="1"/>
</dbReference>
<name>A0A3B5YR57_WHEAT</name>
<keyword evidence="7 11" id="KW-0378">Hydrolase</keyword>
<sequence>MAHLRLHGTIDATIVGADNLHDRSRHTGKVPGFLGNIVQGVQETTGLGKGLPRMYAAIFLGSACIARTRTITVPAAGSARWNEPLRAYCAHHAADVVISVMIEQLGLNGDTVLGRAYLPARELLNEDTSIDRWFDVLGAKREKLPDGPKIQVQISFRDVADQGLAWGGGVAGGGRFGVPRTFFSQRPGCRVTLYQDAHASEEFEPKIELDGGGLYKPGHCWEDLYDAISNARHLVYITGWSVFPHITLLRERDGKQETLGELLKRKAGEGVQVLMLVWNDVSSIDGLLAGLMDTRDEQTANYFGGSRVQCVLCPRNMHVRGHIFDAKTDTFVYSHHQKAIVVDQELPPSSSDSDSDGRRQIVSFLGGLDVCHGRYDTQSHSLFRTLGTGQPHGDDFSQVNFSDEDATLGKGGPREPWHDIHAKVEGPVAWDVLRNFEQRWRKQGGDKDHLVDHAALEAKVAPSSWAVTLPDDQEAWNVQLFRSIDNIDTVGFPDSMEATFKAGLLQDKHRVYERSIQDAYIHAIRAAKSFIYIENQYFIGSSFQWKSHDGIDPGDVGACQLIPRELSLKIVRKIEDGERFTVYIVVPMWSEGSPTGRYRQAMLDNQRRTMALMYDDIAVALQAKRIDANPRDYLTFFCLGNREASNPEGGEYQPPQRPRDGTDYARAQMARRFMIYVHSKMMIVDDEYIIVGSANLNERSMAGYRDTEITIGAYQPHRINTGAELAKGHVHGFRMSLWHEHLGKMHDDFFRPGSLECVQRVNKMADEYWSLYVGDQLKDDLPGHLLTYPVAVDKAGTVSALTGFEFFPDTEARVLGEPTGIKDYFLST</sequence>